<sequence length="325" mass="34242">MPRSPSILPGQIVVAVDGGGTKTACRIAYVLEGGQREVLANGQAGPSNPRAVGVEQAAKAIQAAVRAAAQAGRIEASEFEHGLFSIAGTFDAKVRGALTERLTALKLATNLVVIPDLYPLLDSKSNRPSFGLIAGTGSVAIGRNMRGQLAIAGGWGHVLGDEGSGFAIGKDGLRHTLQMLETTGAPHGLAAVICELWGVHTAYELKTRLASFTDLKAEVAQLAKVIVEQAQKSDMTAVGIVLKAAEDLARLVQQLRVRLDITESAIGVRVSGGLFSNDGFFLDVLKQALKRAGMQPNLQVLSDPTHSVLEMLISGFQPKQYHLLP</sequence>
<dbReference type="RefSeq" id="WP_105351215.1">
    <property type="nucleotide sequence ID" value="NZ_PUIB01000004.1"/>
</dbReference>
<dbReference type="PANTHER" id="PTHR43190:SF3">
    <property type="entry name" value="N-ACETYL-D-GLUCOSAMINE KINASE"/>
    <property type="match status" value="1"/>
</dbReference>
<evidence type="ECO:0000259" key="1">
    <source>
        <dbReference type="Pfam" id="PF01869"/>
    </source>
</evidence>
<dbReference type="InterPro" id="IPR043129">
    <property type="entry name" value="ATPase_NBD"/>
</dbReference>
<evidence type="ECO:0000313" key="2">
    <source>
        <dbReference type="EMBL" id="PQO41873.1"/>
    </source>
</evidence>
<organism evidence="2 3">
    <name type="scientific">Blastopirellula marina</name>
    <dbReference type="NCBI Taxonomy" id="124"/>
    <lineage>
        <taxon>Bacteria</taxon>
        <taxon>Pseudomonadati</taxon>
        <taxon>Planctomycetota</taxon>
        <taxon>Planctomycetia</taxon>
        <taxon>Pirellulales</taxon>
        <taxon>Pirellulaceae</taxon>
        <taxon>Blastopirellula</taxon>
    </lineage>
</organism>
<dbReference type="CDD" id="cd24007">
    <property type="entry name" value="ASKHA_NBD_eukNAGK-like"/>
    <property type="match status" value="1"/>
</dbReference>
<dbReference type="InterPro" id="IPR052519">
    <property type="entry name" value="Euk-type_GlcNAc_Kinase"/>
</dbReference>
<reference evidence="2 3" key="1">
    <citation type="submission" date="2018-02" db="EMBL/GenBank/DDBJ databases">
        <title>Comparative genomes isolates from brazilian mangrove.</title>
        <authorList>
            <person name="Araujo J.E."/>
            <person name="Taketani R.G."/>
            <person name="Silva M.C.P."/>
            <person name="Loureco M.V."/>
            <person name="Andreote F.D."/>
        </authorList>
    </citation>
    <scope>NUCLEOTIDE SEQUENCE [LARGE SCALE GENOMIC DNA]</scope>
    <source>
        <strain evidence="2 3">NAP PRIS-MGV</strain>
    </source>
</reference>
<gene>
    <name evidence="2" type="ORF">C5Y98_02225</name>
</gene>
<proteinExistence type="predicted"/>
<feature type="domain" description="ATPase BadF/BadG/BcrA/BcrD type" evidence="1">
    <location>
        <begin position="16"/>
        <end position="305"/>
    </location>
</feature>
<dbReference type="EMBL" id="PUIB01000004">
    <property type="protein sequence ID" value="PQO41873.1"/>
    <property type="molecule type" value="Genomic_DNA"/>
</dbReference>
<dbReference type="AlphaFoldDB" id="A0A2S8GBR9"/>
<dbReference type="OrthoDB" id="9772633at2"/>
<dbReference type="Proteomes" id="UP000239388">
    <property type="component" value="Unassembled WGS sequence"/>
</dbReference>
<evidence type="ECO:0000313" key="3">
    <source>
        <dbReference type="Proteomes" id="UP000239388"/>
    </source>
</evidence>
<dbReference type="PANTHER" id="PTHR43190">
    <property type="entry name" value="N-ACETYL-D-GLUCOSAMINE KINASE"/>
    <property type="match status" value="1"/>
</dbReference>
<dbReference type="Gene3D" id="3.30.420.40">
    <property type="match status" value="2"/>
</dbReference>
<protein>
    <recommendedName>
        <fullName evidence="1">ATPase BadF/BadG/BcrA/BcrD type domain-containing protein</fullName>
    </recommendedName>
</protein>
<dbReference type="SUPFAM" id="SSF53067">
    <property type="entry name" value="Actin-like ATPase domain"/>
    <property type="match status" value="2"/>
</dbReference>
<accession>A0A2S8GBR9</accession>
<comment type="caution">
    <text evidence="2">The sequence shown here is derived from an EMBL/GenBank/DDBJ whole genome shotgun (WGS) entry which is preliminary data.</text>
</comment>
<name>A0A2S8GBR9_9BACT</name>
<dbReference type="Pfam" id="PF01869">
    <property type="entry name" value="BcrAD_BadFG"/>
    <property type="match status" value="1"/>
</dbReference>
<dbReference type="InterPro" id="IPR002731">
    <property type="entry name" value="ATPase_BadF"/>
</dbReference>